<proteinExistence type="predicted"/>
<reference evidence="1" key="1">
    <citation type="submission" date="2018-02" db="EMBL/GenBank/DDBJ databases">
        <title>Rhizophora mucronata_Transcriptome.</title>
        <authorList>
            <person name="Meera S.P."/>
            <person name="Sreeshan A."/>
            <person name="Augustine A."/>
        </authorList>
    </citation>
    <scope>NUCLEOTIDE SEQUENCE</scope>
    <source>
        <tissue evidence="1">Leaf</tissue>
    </source>
</reference>
<accession>A0A2P2PDK8</accession>
<name>A0A2P2PDK8_RHIMU</name>
<sequence length="39" mass="4476">MSNSALTSWYEQIRYVNTITDICLNSSTFKTLQSQQCSL</sequence>
<evidence type="ECO:0000313" key="1">
    <source>
        <dbReference type="EMBL" id="MBX52824.1"/>
    </source>
</evidence>
<organism evidence="1">
    <name type="scientific">Rhizophora mucronata</name>
    <name type="common">Asiatic mangrove</name>
    <dbReference type="NCBI Taxonomy" id="61149"/>
    <lineage>
        <taxon>Eukaryota</taxon>
        <taxon>Viridiplantae</taxon>
        <taxon>Streptophyta</taxon>
        <taxon>Embryophyta</taxon>
        <taxon>Tracheophyta</taxon>
        <taxon>Spermatophyta</taxon>
        <taxon>Magnoliopsida</taxon>
        <taxon>eudicotyledons</taxon>
        <taxon>Gunneridae</taxon>
        <taxon>Pentapetalae</taxon>
        <taxon>rosids</taxon>
        <taxon>fabids</taxon>
        <taxon>Malpighiales</taxon>
        <taxon>Rhizophoraceae</taxon>
        <taxon>Rhizophora</taxon>
    </lineage>
</organism>
<dbReference type="AlphaFoldDB" id="A0A2P2PDK8"/>
<dbReference type="EMBL" id="GGEC01072340">
    <property type="protein sequence ID" value="MBX52824.1"/>
    <property type="molecule type" value="Transcribed_RNA"/>
</dbReference>
<protein>
    <submittedName>
        <fullName evidence="1">Uncharacterized protein</fullName>
    </submittedName>
</protein>